<dbReference type="EMBL" id="HG670306">
    <property type="protein sequence ID" value="CDM84959.1"/>
    <property type="molecule type" value="Genomic_DNA"/>
</dbReference>
<name>A0A077S5C5_WHEAT</name>
<accession>A0A077S5C5</accession>
<gene>
    <name evidence="1" type="ORF">TRAES_3BF090100040CFD_c1</name>
</gene>
<proteinExistence type="predicted"/>
<dbReference type="HOGENOM" id="CLU_691538_0_0_1"/>
<dbReference type="AlphaFoldDB" id="A0A077S5C5"/>
<organism evidence="1">
    <name type="scientific">Triticum aestivum</name>
    <name type="common">Wheat</name>
    <dbReference type="NCBI Taxonomy" id="4565"/>
    <lineage>
        <taxon>Eukaryota</taxon>
        <taxon>Viridiplantae</taxon>
        <taxon>Streptophyta</taxon>
        <taxon>Embryophyta</taxon>
        <taxon>Tracheophyta</taxon>
        <taxon>Spermatophyta</taxon>
        <taxon>Magnoliopsida</taxon>
        <taxon>Liliopsida</taxon>
        <taxon>Poales</taxon>
        <taxon>Poaceae</taxon>
        <taxon>BOP clade</taxon>
        <taxon>Pooideae</taxon>
        <taxon>Triticodae</taxon>
        <taxon>Triticeae</taxon>
        <taxon>Triticinae</taxon>
        <taxon>Triticum</taxon>
    </lineage>
</organism>
<sequence>MAAKKPDEGCGHGVHGITPTKILTDALPELTILVECGAGHSFTTIDVNNIAAPTPTRCCTKCPSRNATINIFPELASPAVRHEALDIKTVHVTAPTPAICSTRDLDHGNIDEKLMTFPVMRLFSTLEVGPPTFSAVLVSTNANEVTAHQFMPDMAPGWKPQGKVVRPAPWPSFLDEGTSADCGDIIEPPPSVATVPTNEVAPYVIWREIMLVDNDHNKEYQVDLVFGPQPEFKTIIPQPLGQPGEISNWNIVANHAGTKPDEQCDFICLPAEDSLFTNREVPDASRPIRVQSHGYPHSYSEVGQRISTSCTHAALSVLTRAYNPRMISESMRANNRAHNVKQWLLLMGNIRICVRVPHMFENVNKFFDAGETRVTLRSLTLDVLQIASYLGTVGTGACL</sequence>
<protein>
    <submittedName>
        <fullName evidence="1">Uncharacterized protein</fullName>
    </submittedName>
</protein>
<reference evidence="1" key="1">
    <citation type="journal article" date="2014" name="Science">
        <title>Structural and functional partitioning of bread wheat chromosome 3B.</title>
        <authorList>
            <person name="Choulet F."/>
            <person name="Alberti A."/>
            <person name="Theil S."/>
            <person name="Glover N."/>
            <person name="Barbe V."/>
            <person name="Daron J."/>
            <person name="Pingault L."/>
            <person name="Sourdille P."/>
            <person name="Couloux A."/>
            <person name="Paux E."/>
            <person name="Leroy P."/>
            <person name="Mangenot S."/>
            <person name="Guilhot N."/>
            <person name="Le Gouis J."/>
            <person name="Balfourier F."/>
            <person name="Alaux M."/>
            <person name="Jamilloux V."/>
            <person name="Poulain J."/>
            <person name="Durand C."/>
            <person name="Bellec A."/>
            <person name="Gaspin C."/>
            <person name="Safar J."/>
            <person name="Dolezel J."/>
            <person name="Rogers J."/>
            <person name="Vandepoele K."/>
            <person name="Aury J.M."/>
            <person name="Mayer K."/>
            <person name="Berges H."/>
            <person name="Quesneville H."/>
            <person name="Wincker P."/>
            <person name="Feuillet C."/>
        </authorList>
    </citation>
    <scope>NUCLEOTIDE SEQUENCE</scope>
</reference>
<evidence type="ECO:0000313" key="1">
    <source>
        <dbReference type="EMBL" id="CDM84959.1"/>
    </source>
</evidence>